<dbReference type="Gene3D" id="3.40.50.150">
    <property type="entry name" value="Vaccinia Virus protein VP39"/>
    <property type="match status" value="1"/>
</dbReference>
<protein>
    <submittedName>
        <fullName evidence="2">Class I SAM-dependent methyltransferase</fullName>
        <ecNumber evidence="2">2.1.1.222</ecNumber>
        <ecNumber evidence="2">2.1.1.64</ecNumber>
    </submittedName>
</protein>
<organism evidence="2 3">
    <name type="scientific">candidate division CSSED10-310 bacterium</name>
    <dbReference type="NCBI Taxonomy" id="2855610"/>
    <lineage>
        <taxon>Bacteria</taxon>
        <taxon>Bacteria division CSSED10-310</taxon>
    </lineage>
</organism>
<keyword evidence="3" id="KW-1185">Reference proteome</keyword>
<gene>
    <name evidence="2" type="ORF">ACFL27_11655</name>
</gene>
<dbReference type="EC" id="2.1.1.64" evidence="2"/>
<keyword evidence="2" id="KW-0489">Methyltransferase</keyword>
<dbReference type="EMBL" id="JBHPBY010000128">
    <property type="protein sequence ID" value="MFC1850840.1"/>
    <property type="molecule type" value="Genomic_DNA"/>
</dbReference>
<dbReference type="Proteomes" id="UP001594351">
    <property type="component" value="Unassembled WGS sequence"/>
</dbReference>
<dbReference type="InterPro" id="IPR029063">
    <property type="entry name" value="SAM-dependent_MTases_sf"/>
</dbReference>
<keyword evidence="2" id="KW-0808">Transferase</keyword>
<sequence length="395" mass="45848">MKIDLENIYRECLQGPFYNEHYFQNATDTEAGTAGEEPDYLLLSYIIKDFFRSRRILEIGFGDGYLLKQLLGFSLDARGIDFSQYCIDQAPGEVKGMIRKADVLNIPSNTEFYDLLVGINILEHLPPSLLLPALKSIWRVLKPGGIYLGVIPAYGENRYGPPGSDYHQQESWVKDAEARQPFHDIPLDENDLPRRGQCIHATVSWWEYQFNRVGFERLGSLEQRIHLIYDHYLQPSHLGIFIFRKRITTPLDRFVYFRSRIDKKYLHSPPYRPQGFYDWEKWPDFGWVRWTGIVATEILKRKGRYVQIPFLVKHPDCADPDPVIIQFTLNHGPITTIKVRTPGWRLARLSWPDNSSIGVINIIVSRTFTPAHKDSSADHRELGIALGQIKQKFLR</sequence>
<dbReference type="GO" id="GO:0032259">
    <property type="term" value="P:methylation"/>
    <property type="evidence" value="ECO:0007669"/>
    <property type="project" value="UniProtKB-KW"/>
</dbReference>
<reference evidence="2 3" key="1">
    <citation type="submission" date="2024-09" db="EMBL/GenBank/DDBJ databases">
        <title>Laminarin stimulates single cell rates of sulfate reduction while oxygen inhibits transcriptomic activity in coastal marine sediment.</title>
        <authorList>
            <person name="Lindsay M."/>
            <person name="Orcutt B."/>
            <person name="Emerson D."/>
            <person name="Stepanauskas R."/>
            <person name="D'Angelo T."/>
        </authorList>
    </citation>
    <scope>NUCLEOTIDE SEQUENCE [LARGE SCALE GENOMIC DNA]</scope>
    <source>
        <strain evidence="2">SAG AM-311-K15</strain>
    </source>
</reference>
<evidence type="ECO:0000259" key="1">
    <source>
        <dbReference type="Pfam" id="PF13649"/>
    </source>
</evidence>
<dbReference type="GO" id="GO:0061542">
    <property type="term" value="F:3-demethylubiquinol 3-O-methyltransferase activity"/>
    <property type="evidence" value="ECO:0007669"/>
    <property type="project" value="UniProtKB-EC"/>
</dbReference>
<dbReference type="GO" id="GO:0102208">
    <property type="term" value="F:2-polyprenyl-6-hydroxyphenol methylase activity"/>
    <property type="evidence" value="ECO:0007669"/>
    <property type="project" value="UniProtKB-EC"/>
</dbReference>
<name>A0ABV6YXC3_UNCC1</name>
<dbReference type="EC" id="2.1.1.222" evidence="2"/>
<evidence type="ECO:0000313" key="3">
    <source>
        <dbReference type="Proteomes" id="UP001594351"/>
    </source>
</evidence>
<feature type="domain" description="Methyltransferase" evidence="1">
    <location>
        <begin position="56"/>
        <end position="145"/>
    </location>
</feature>
<dbReference type="SUPFAM" id="SSF53335">
    <property type="entry name" value="S-adenosyl-L-methionine-dependent methyltransferases"/>
    <property type="match status" value="1"/>
</dbReference>
<evidence type="ECO:0000313" key="2">
    <source>
        <dbReference type="EMBL" id="MFC1850840.1"/>
    </source>
</evidence>
<comment type="caution">
    <text evidence="2">The sequence shown here is derived from an EMBL/GenBank/DDBJ whole genome shotgun (WGS) entry which is preliminary data.</text>
</comment>
<proteinExistence type="predicted"/>
<dbReference type="InterPro" id="IPR041698">
    <property type="entry name" value="Methyltransf_25"/>
</dbReference>
<dbReference type="Pfam" id="PF13649">
    <property type="entry name" value="Methyltransf_25"/>
    <property type="match status" value="1"/>
</dbReference>
<accession>A0ABV6YXC3</accession>